<protein>
    <recommendedName>
        <fullName evidence="3">histidine kinase</fullName>
        <ecNumber evidence="3">2.7.13.3</ecNumber>
    </recommendedName>
</protein>
<dbReference type="PRINTS" id="PR00344">
    <property type="entry name" value="BCTRLSENSOR"/>
</dbReference>
<reference evidence="16" key="2">
    <citation type="journal article" date="2021" name="J Anim Sci Technol">
        <title>Complete genome sequence of Paenibacillus konkukensis sp. nov. SK3146 as a potential probiotic strain.</title>
        <authorList>
            <person name="Jung H.I."/>
            <person name="Park S."/>
            <person name="Niu K.M."/>
            <person name="Lee S.W."/>
            <person name="Kothari D."/>
            <person name="Yi K.J."/>
            <person name="Kim S.K."/>
        </authorList>
    </citation>
    <scope>NUCLEOTIDE SEQUENCE</scope>
    <source>
        <strain evidence="16">SK3146</strain>
    </source>
</reference>
<dbReference type="GO" id="GO:0004673">
    <property type="term" value="F:protein histidine kinase activity"/>
    <property type="evidence" value="ECO:0007669"/>
    <property type="project" value="UniProtKB-EC"/>
</dbReference>
<dbReference type="InterPro" id="IPR050640">
    <property type="entry name" value="Bact_2-comp_sensor_kinase"/>
</dbReference>
<keyword evidence="7" id="KW-0547">Nucleotide-binding</keyword>
<dbReference type="EC" id="2.7.13.3" evidence="3"/>
<evidence type="ECO:0000256" key="6">
    <source>
        <dbReference type="ARBA" id="ARBA00022679"/>
    </source>
</evidence>
<dbReference type="RefSeq" id="WP_249865063.1">
    <property type="nucleotide sequence ID" value="NZ_CP027059.1"/>
</dbReference>
<keyword evidence="9" id="KW-0067">ATP-binding</keyword>
<feature type="domain" description="Histidine kinase" evidence="14">
    <location>
        <begin position="463"/>
        <end position="566"/>
    </location>
</feature>
<feature type="transmembrane region" description="Helical" evidence="13">
    <location>
        <begin position="7"/>
        <end position="27"/>
    </location>
</feature>
<dbReference type="PANTHER" id="PTHR34220:SF7">
    <property type="entry name" value="SENSOR HISTIDINE KINASE YPDA"/>
    <property type="match status" value="1"/>
</dbReference>
<organism evidence="16 17">
    <name type="scientific">Paenibacillus konkukensis</name>
    <dbReference type="NCBI Taxonomy" id="2020716"/>
    <lineage>
        <taxon>Bacteria</taxon>
        <taxon>Bacillati</taxon>
        <taxon>Bacillota</taxon>
        <taxon>Bacilli</taxon>
        <taxon>Bacillales</taxon>
        <taxon>Paenibacillaceae</taxon>
        <taxon>Paenibacillus</taxon>
    </lineage>
</organism>
<keyword evidence="10" id="KW-0902">Two-component regulatory system</keyword>
<dbReference type="InterPro" id="IPR010559">
    <property type="entry name" value="Sig_transdc_His_kin_internal"/>
</dbReference>
<dbReference type="PANTHER" id="PTHR34220">
    <property type="entry name" value="SENSOR HISTIDINE KINASE YPDA"/>
    <property type="match status" value="1"/>
</dbReference>
<gene>
    <name evidence="16" type="ORF">SK3146_02152</name>
</gene>
<keyword evidence="8" id="KW-0418">Kinase</keyword>
<sequence length="567" mass="63206">MKIRVRLILSFLGMAIVPLSVVNVFVYHKFAGSSESQATASAQASLRQIGSNVDTYMKDMESIAKVVVLNRSISDWLHQAPLEKSGETAANLEKRYKDDLDIRHFLTAQKGSRPYIDGIHILSMNDRSQLLVRSGTNVDLKPDLIVRQPWWPEVLREETASVFVAPHMADYFDYGVPVSESIDMFYPIPYPLKAKDKEWVFVHMSADLLLGEFSNGIGFSGEKIGLLDKEGKVILGSRDVLAPSPESLIISHVSPVTGWTLTASIPYDQLYRSTRETRDVTLAITAIACLLGLALAVALSKHVLKPLQLLSHSIRHIQTGFFQSRVKVLANDEIGELSSSYNEMLNTLESLLKRVQEEERAKKDAQLKALQYQINPHFLYNTLNSVQWLAVLHGVPQIKELITSLIKLLQSSLGKKGPFQTLSEELEELRHYISIQQYRFGPELSVAFDTDADTEHCIVPRMILQPLVENSIFHGLEDGIGHIWIQARREGQTLMVSVMDDGVGMTPEAIEGLLAKDDAFPGKFSGIGIHNVAEKIKRLFGSPYGISIMSEIGQGTKIIIHLPVKEG</sequence>
<evidence type="ECO:0000313" key="17">
    <source>
        <dbReference type="Proteomes" id="UP001057134"/>
    </source>
</evidence>
<evidence type="ECO:0000256" key="8">
    <source>
        <dbReference type="ARBA" id="ARBA00022777"/>
    </source>
</evidence>
<feature type="transmembrane region" description="Helical" evidence="13">
    <location>
        <begin position="280"/>
        <end position="299"/>
    </location>
</feature>
<dbReference type="SMART" id="SM00387">
    <property type="entry name" value="HATPase_c"/>
    <property type="match status" value="1"/>
</dbReference>
<evidence type="ECO:0000256" key="12">
    <source>
        <dbReference type="SAM" id="Coils"/>
    </source>
</evidence>
<dbReference type="SMART" id="SM00304">
    <property type="entry name" value="HAMP"/>
    <property type="match status" value="1"/>
</dbReference>
<evidence type="ECO:0000259" key="15">
    <source>
        <dbReference type="PROSITE" id="PS50885"/>
    </source>
</evidence>
<keyword evidence="13" id="KW-1133">Transmembrane helix</keyword>
<dbReference type="Pfam" id="PF02518">
    <property type="entry name" value="HATPase_c"/>
    <property type="match status" value="1"/>
</dbReference>
<evidence type="ECO:0000256" key="1">
    <source>
        <dbReference type="ARBA" id="ARBA00000085"/>
    </source>
</evidence>
<evidence type="ECO:0000256" key="4">
    <source>
        <dbReference type="ARBA" id="ARBA00022475"/>
    </source>
</evidence>
<dbReference type="InterPro" id="IPR003660">
    <property type="entry name" value="HAMP_dom"/>
</dbReference>
<comment type="catalytic activity">
    <reaction evidence="1">
        <text>ATP + protein L-histidine = ADP + protein N-phospho-L-histidine.</text>
        <dbReference type="EC" id="2.7.13.3"/>
    </reaction>
</comment>
<name>A0ABY4RKI1_9BACL</name>
<dbReference type="Gene3D" id="3.30.565.10">
    <property type="entry name" value="Histidine kinase-like ATPase, C-terminal domain"/>
    <property type="match status" value="1"/>
</dbReference>
<dbReference type="Pfam" id="PF00672">
    <property type="entry name" value="HAMP"/>
    <property type="match status" value="1"/>
</dbReference>
<keyword evidence="17" id="KW-1185">Reference proteome</keyword>
<keyword evidence="6 16" id="KW-0808">Transferase</keyword>
<dbReference type="CDD" id="cd06225">
    <property type="entry name" value="HAMP"/>
    <property type="match status" value="1"/>
</dbReference>
<evidence type="ECO:0000259" key="14">
    <source>
        <dbReference type="PROSITE" id="PS50109"/>
    </source>
</evidence>
<feature type="coiled-coil region" evidence="12">
    <location>
        <begin position="338"/>
        <end position="375"/>
    </location>
</feature>
<evidence type="ECO:0000313" key="16">
    <source>
        <dbReference type="EMBL" id="UQZ82992.1"/>
    </source>
</evidence>
<keyword evidence="4" id="KW-1003">Cell membrane</keyword>
<evidence type="ECO:0000256" key="3">
    <source>
        <dbReference type="ARBA" id="ARBA00012438"/>
    </source>
</evidence>
<proteinExistence type="predicted"/>
<evidence type="ECO:0000256" key="9">
    <source>
        <dbReference type="ARBA" id="ARBA00022840"/>
    </source>
</evidence>
<evidence type="ECO:0000256" key="13">
    <source>
        <dbReference type="SAM" id="Phobius"/>
    </source>
</evidence>
<evidence type="ECO:0000256" key="2">
    <source>
        <dbReference type="ARBA" id="ARBA00004651"/>
    </source>
</evidence>
<keyword evidence="11 13" id="KW-0472">Membrane</keyword>
<comment type="subcellular location">
    <subcellularLocation>
        <location evidence="2">Cell membrane</location>
        <topology evidence="2">Multi-pass membrane protein</topology>
    </subcellularLocation>
</comment>
<evidence type="ECO:0000256" key="10">
    <source>
        <dbReference type="ARBA" id="ARBA00023012"/>
    </source>
</evidence>
<evidence type="ECO:0000256" key="11">
    <source>
        <dbReference type="ARBA" id="ARBA00023136"/>
    </source>
</evidence>
<dbReference type="InterPro" id="IPR003594">
    <property type="entry name" value="HATPase_dom"/>
</dbReference>
<accession>A0ABY4RKI1</accession>
<dbReference type="Gene3D" id="6.10.340.10">
    <property type="match status" value="1"/>
</dbReference>
<dbReference type="SUPFAM" id="SSF158472">
    <property type="entry name" value="HAMP domain-like"/>
    <property type="match status" value="1"/>
</dbReference>
<keyword evidence="12" id="KW-0175">Coiled coil</keyword>
<dbReference type="SUPFAM" id="SSF55874">
    <property type="entry name" value="ATPase domain of HSP90 chaperone/DNA topoisomerase II/histidine kinase"/>
    <property type="match status" value="1"/>
</dbReference>
<dbReference type="InterPro" id="IPR005467">
    <property type="entry name" value="His_kinase_dom"/>
</dbReference>
<keyword evidence="5" id="KW-0597">Phosphoprotein</keyword>
<dbReference type="EMBL" id="CP027059">
    <property type="protein sequence ID" value="UQZ82992.1"/>
    <property type="molecule type" value="Genomic_DNA"/>
</dbReference>
<evidence type="ECO:0000256" key="7">
    <source>
        <dbReference type="ARBA" id="ARBA00022741"/>
    </source>
</evidence>
<dbReference type="PROSITE" id="PS50885">
    <property type="entry name" value="HAMP"/>
    <property type="match status" value="1"/>
</dbReference>
<dbReference type="Proteomes" id="UP001057134">
    <property type="component" value="Chromosome"/>
</dbReference>
<evidence type="ECO:0000256" key="5">
    <source>
        <dbReference type="ARBA" id="ARBA00022553"/>
    </source>
</evidence>
<dbReference type="InterPro" id="IPR036890">
    <property type="entry name" value="HATPase_C_sf"/>
</dbReference>
<dbReference type="Pfam" id="PF06580">
    <property type="entry name" value="His_kinase"/>
    <property type="match status" value="1"/>
</dbReference>
<dbReference type="PROSITE" id="PS50109">
    <property type="entry name" value="HIS_KIN"/>
    <property type="match status" value="1"/>
</dbReference>
<reference evidence="16" key="1">
    <citation type="submission" date="2018-02" db="EMBL/GenBank/DDBJ databases">
        <authorList>
            <person name="Kim S.-K."/>
            <person name="Jung H.-I."/>
            <person name="Lee S.-W."/>
        </authorList>
    </citation>
    <scope>NUCLEOTIDE SEQUENCE</scope>
    <source>
        <strain evidence="16">SK3146</strain>
    </source>
</reference>
<keyword evidence="13" id="KW-0812">Transmembrane</keyword>
<dbReference type="InterPro" id="IPR004358">
    <property type="entry name" value="Sig_transdc_His_kin-like_C"/>
</dbReference>
<feature type="domain" description="HAMP" evidence="15">
    <location>
        <begin position="301"/>
        <end position="353"/>
    </location>
</feature>